<dbReference type="EMBL" id="JAPHNI010000685">
    <property type="protein sequence ID" value="KAJ8108876.1"/>
    <property type="molecule type" value="Genomic_DNA"/>
</dbReference>
<keyword evidence="2" id="KW-1185">Reference proteome</keyword>
<evidence type="ECO:0000313" key="2">
    <source>
        <dbReference type="Proteomes" id="UP001153331"/>
    </source>
</evidence>
<accession>A0ACC2I0K2</accession>
<organism evidence="1 2">
    <name type="scientific">Boeremia exigua</name>
    <dbReference type="NCBI Taxonomy" id="749465"/>
    <lineage>
        <taxon>Eukaryota</taxon>
        <taxon>Fungi</taxon>
        <taxon>Dikarya</taxon>
        <taxon>Ascomycota</taxon>
        <taxon>Pezizomycotina</taxon>
        <taxon>Dothideomycetes</taxon>
        <taxon>Pleosporomycetidae</taxon>
        <taxon>Pleosporales</taxon>
        <taxon>Pleosporineae</taxon>
        <taxon>Didymellaceae</taxon>
        <taxon>Boeremia</taxon>
    </lineage>
</organism>
<gene>
    <name evidence="1" type="ORF">OPT61_g7868</name>
</gene>
<dbReference type="Proteomes" id="UP001153331">
    <property type="component" value="Unassembled WGS sequence"/>
</dbReference>
<sequence>MSHLLLLIAEFEARIVSVRAPAHAVDMSTNLVLAANASLRGVQTLFARSDAQLARSWTILYDCGDACAMLHFRSNWSVDPATGQYTALMVKSPTGIPTDPPLTSKGVQQSKELADYLSSIEPPVDVIYSSPFYRCLQTLKPFTDQYYGSGKSRGKIRIDRGIGEFFGRADWEHPHPPTLEILSPYFDHLDQDHVSTHIPASKGEMIVELHERVRNALDHIVTTLDNDPEQPKTLLICSHAATIIAAGRVLTGQMPEDPDTDDFQCFTAGLSKFVRKSNDPTKGVAGNWDCVLNSETSFLSGGAERGWKFNGDESFVAFPDDSAGRSDTPKLPQKSQSADRRHLPAAADWEHELDRGCANRADAKSVGSGEVEVLRTSSVFCVIEHLKAVKTSHRNARPFTTSAAATAFAKNK</sequence>
<proteinExistence type="predicted"/>
<protein>
    <submittedName>
        <fullName evidence="1">Uncharacterized protein</fullName>
    </submittedName>
</protein>
<comment type="caution">
    <text evidence="1">The sequence shown here is derived from an EMBL/GenBank/DDBJ whole genome shotgun (WGS) entry which is preliminary data.</text>
</comment>
<name>A0ACC2I0K2_9PLEO</name>
<evidence type="ECO:0000313" key="1">
    <source>
        <dbReference type="EMBL" id="KAJ8108876.1"/>
    </source>
</evidence>
<reference evidence="1" key="1">
    <citation type="submission" date="2022-11" db="EMBL/GenBank/DDBJ databases">
        <title>Genome Sequence of Boeremia exigua.</title>
        <authorList>
            <person name="Buettner E."/>
        </authorList>
    </citation>
    <scope>NUCLEOTIDE SEQUENCE</scope>
    <source>
        <strain evidence="1">CU02</strain>
    </source>
</reference>